<dbReference type="PROSITE" id="PS00681">
    <property type="entry name" value="CHAPERONINS_CPN10"/>
    <property type="match status" value="1"/>
</dbReference>
<reference evidence="5" key="1">
    <citation type="submission" date="2013-03" db="EMBL/GenBank/DDBJ databases">
        <title>Draft genome sequence of the hydrogen-ethanol-producing anaerobic alkalithermophilic Caloramator celere.</title>
        <authorList>
            <person name="Ciranna A."/>
            <person name="Larjo A."/>
            <person name="Kivisto A."/>
            <person name="Santala V."/>
            <person name="Roos C."/>
            <person name="Karp M."/>
        </authorList>
    </citation>
    <scope>NUCLEOTIDE SEQUENCE [LARGE SCALE GENOMIC DNA]</scope>
    <source>
        <strain evidence="5">DSM 8682</strain>
    </source>
</reference>
<comment type="similarity">
    <text evidence="1 3 4">Belongs to the GroES chaperonin family.</text>
</comment>
<comment type="caution">
    <text evidence="5">The sequence shown here is derived from an EMBL/GenBank/DDBJ whole genome shotgun (WGS) entry which is preliminary data.</text>
</comment>
<dbReference type="Pfam" id="PF00166">
    <property type="entry name" value="Cpn10"/>
    <property type="match status" value="1"/>
</dbReference>
<comment type="subunit">
    <text evidence="3">Heptamer of 7 subunits arranged in a ring. Interacts with the chaperonin GroEL.</text>
</comment>
<dbReference type="AlphaFoldDB" id="R7RRE5"/>
<dbReference type="GO" id="GO:0005737">
    <property type="term" value="C:cytoplasm"/>
    <property type="evidence" value="ECO:0007669"/>
    <property type="project" value="UniProtKB-SubCell"/>
</dbReference>
<evidence type="ECO:0000256" key="2">
    <source>
        <dbReference type="ARBA" id="ARBA00023186"/>
    </source>
</evidence>
<accession>R7RRE5</accession>
<dbReference type="InterPro" id="IPR018369">
    <property type="entry name" value="Chaprnonin_Cpn10_CS"/>
</dbReference>
<sequence length="95" mass="10345">MNLRPLGDRVVIKKIEAEETTKSGIVLPGSAKEKPQMAEVIAVGPGGYVDGKEVKMEVKVGDKVIFSKYAGNEVKIDGVEYTILRQDDILAIVEE</sequence>
<comment type="subcellular location">
    <subcellularLocation>
        <location evidence="3">Cytoplasm</location>
    </subcellularLocation>
</comment>
<dbReference type="PANTHER" id="PTHR10772:SF58">
    <property type="entry name" value="CO-CHAPERONIN GROES"/>
    <property type="match status" value="1"/>
</dbReference>
<evidence type="ECO:0000256" key="3">
    <source>
        <dbReference type="HAMAP-Rule" id="MF_00580"/>
    </source>
</evidence>
<evidence type="ECO:0000256" key="4">
    <source>
        <dbReference type="RuleBase" id="RU000535"/>
    </source>
</evidence>
<dbReference type="RefSeq" id="WP_018663496.1">
    <property type="nucleotide sequence ID" value="NZ_HF952018.1"/>
</dbReference>
<dbReference type="HOGENOM" id="CLU_132825_2_0_9"/>
<dbReference type="NCBIfam" id="NF001534">
    <property type="entry name" value="PRK00364.2-5"/>
    <property type="match status" value="1"/>
</dbReference>
<dbReference type="Proteomes" id="UP000014923">
    <property type="component" value="Unassembled WGS sequence"/>
</dbReference>
<dbReference type="GO" id="GO:0005524">
    <property type="term" value="F:ATP binding"/>
    <property type="evidence" value="ECO:0007669"/>
    <property type="project" value="InterPro"/>
</dbReference>
<dbReference type="GO" id="GO:0044183">
    <property type="term" value="F:protein folding chaperone"/>
    <property type="evidence" value="ECO:0007669"/>
    <property type="project" value="InterPro"/>
</dbReference>
<dbReference type="FunFam" id="2.30.33.40:FF:000001">
    <property type="entry name" value="10 kDa chaperonin"/>
    <property type="match status" value="1"/>
</dbReference>
<organism evidence="5 6">
    <name type="scientific">Thermobrachium celere DSM 8682</name>
    <dbReference type="NCBI Taxonomy" id="941824"/>
    <lineage>
        <taxon>Bacteria</taxon>
        <taxon>Bacillati</taxon>
        <taxon>Bacillota</taxon>
        <taxon>Clostridia</taxon>
        <taxon>Eubacteriales</taxon>
        <taxon>Clostridiaceae</taxon>
        <taxon>Thermobrachium</taxon>
    </lineage>
</organism>
<dbReference type="Gene3D" id="2.30.33.40">
    <property type="entry name" value="GroES chaperonin"/>
    <property type="match status" value="1"/>
</dbReference>
<proteinExistence type="inferred from homology"/>
<dbReference type="NCBIfam" id="NF001527">
    <property type="entry name" value="PRK00364.1-2"/>
    <property type="match status" value="1"/>
</dbReference>
<keyword evidence="2 3" id="KW-0143">Chaperone</keyword>
<dbReference type="GO" id="GO:0051087">
    <property type="term" value="F:protein-folding chaperone binding"/>
    <property type="evidence" value="ECO:0007669"/>
    <property type="project" value="TreeGrafter"/>
</dbReference>
<dbReference type="eggNOG" id="COG0234">
    <property type="taxonomic scope" value="Bacteria"/>
</dbReference>
<dbReference type="PANTHER" id="PTHR10772">
    <property type="entry name" value="10 KDA HEAT SHOCK PROTEIN"/>
    <property type="match status" value="1"/>
</dbReference>
<name>R7RRE5_9CLOT</name>
<evidence type="ECO:0000313" key="5">
    <source>
        <dbReference type="EMBL" id="CDF58772.1"/>
    </source>
</evidence>
<dbReference type="InterPro" id="IPR020818">
    <property type="entry name" value="Chaperonin_GroES"/>
</dbReference>
<dbReference type="HAMAP" id="MF_00580">
    <property type="entry name" value="CH10"/>
    <property type="match status" value="1"/>
</dbReference>
<dbReference type="CDD" id="cd00320">
    <property type="entry name" value="cpn10"/>
    <property type="match status" value="1"/>
</dbReference>
<dbReference type="SMART" id="SM00883">
    <property type="entry name" value="Cpn10"/>
    <property type="match status" value="1"/>
</dbReference>
<keyword evidence="6" id="KW-1185">Reference proteome</keyword>
<keyword evidence="5" id="KW-0346">Stress response</keyword>
<dbReference type="GO" id="GO:0051082">
    <property type="term" value="F:unfolded protein binding"/>
    <property type="evidence" value="ECO:0007669"/>
    <property type="project" value="TreeGrafter"/>
</dbReference>
<dbReference type="InterPro" id="IPR037124">
    <property type="entry name" value="Chaperonin_GroES_sf"/>
</dbReference>
<dbReference type="SUPFAM" id="SSF50129">
    <property type="entry name" value="GroES-like"/>
    <property type="match status" value="1"/>
</dbReference>
<keyword evidence="3" id="KW-0963">Cytoplasm</keyword>
<dbReference type="NCBIfam" id="NF001533">
    <property type="entry name" value="PRK00364.2-4"/>
    <property type="match status" value="1"/>
</dbReference>
<dbReference type="PRINTS" id="PR00297">
    <property type="entry name" value="CHAPERONIN10"/>
</dbReference>
<dbReference type="OrthoDB" id="9806791at2"/>
<dbReference type="InterPro" id="IPR011032">
    <property type="entry name" value="GroES-like_sf"/>
</dbReference>
<evidence type="ECO:0000256" key="1">
    <source>
        <dbReference type="ARBA" id="ARBA00006975"/>
    </source>
</evidence>
<dbReference type="NCBIfam" id="NF001531">
    <property type="entry name" value="PRK00364.2-2"/>
    <property type="match status" value="1"/>
</dbReference>
<protein>
    <recommendedName>
        <fullName evidence="3">Co-chaperonin GroES</fullName>
    </recommendedName>
    <alternativeName>
        <fullName evidence="3">10 kDa chaperonin</fullName>
    </alternativeName>
    <alternativeName>
        <fullName evidence="3">Chaperonin-10</fullName>
        <shortName evidence="3">Cpn10</shortName>
    </alternativeName>
</protein>
<evidence type="ECO:0000313" key="6">
    <source>
        <dbReference type="Proteomes" id="UP000014923"/>
    </source>
</evidence>
<comment type="function">
    <text evidence="3 4">Together with the chaperonin GroEL, plays an essential role in assisting protein folding. The GroEL-GroES system forms a nano-cage that allows encapsulation of the non-native substrate proteins and provides a physical environment optimized to promote and accelerate protein folding. GroES binds to the apical surface of the GroEL ring, thereby capping the opening of the GroEL channel.</text>
</comment>
<dbReference type="GO" id="GO:0046872">
    <property type="term" value="F:metal ion binding"/>
    <property type="evidence" value="ECO:0007669"/>
    <property type="project" value="TreeGrafter"/>
</dbReference>
<dbReference type="EMBL" id="CAVN010000100">
    <property type="protein sequence ID" value="CDF58772.1"/>
    <property type="molecule type" value="Genomic_DNA"/>
</dbReference>
<gene>
    <name evidence="3" type="primary">groES</name>
    <name evidence="3" type="synonym">groS</name>
    <name evidence="5" type="ORF">TCEL_00991</name>
</gene>